<comment type="caution">
    <text evidence="2">The sequence shown here is derived from an EMBL/GenBank/DDBJ whole genome shotgun (WGS) entry which is preliminary data.</text>
</comment>
<dbReference type="EC" id="2.1.1.64" evidence="2"/>
<dbReference type="InterPro" id="IPR029063">
    <property type="entry name" value="SAM-dependent_MTases_sf"/>
</dbReference>
<dbReference type="GO" id="GO:0061542">
    <property type="term" value="F:3-demethylubiquinol 3-O-methyltransferase activity"/>
    <property type="evidence" value="ECO:0007669"/>
    <property type="project" value="UniProtKB-EC"/>
</dbReference>
<sequence>MTQDLRAELFSPRYESWRYPEPIQDLEAWTEDNWEWFDPLHAHPILWPDREYKDNLDILVAGCGANQAAVFAFTNRAAKVVAVDTSQPALDHQQFLKDKYGLWNLELHQLRLQEVRKLRRDFDLIVTTGVLHHLPDAAAGMRALGACLRPDGALGVMLNAKYGRIGIEMLQLAFRNIGLGPDDESVQKVREIISALPPEHPVHNYFKMAPVSAQTDAALASVFLNGHERSFTVDESLDLVDSAGLVFQGWLINAPYYPHDWFSPGGSLDRAMNALPEAKLWSVIEELHVLNACHYFIACRPDRPKKSYKIDFSAADALDYVPRMRMRCGLDGEEIYRPNWRTALTPAQFQFVQQVDGRRTIRQIAKSLAQSKGAPRTNAAELEEFGRKLFESLWRLDFVAMTRNTKPANGTSN</sequence>
<protein>
    <submittedName>
        <fullName evidence="2">Class I SAM-dependent methyltransferase</fullName>
        <ecNumber evidence="2">2.1.1.222</ecNumber>
        <ecNumber evidence="2">2.1.1.64</ecNumber>
    </submittedName>
</protein>
<evidence type="ECO:0000259" key="1">
    <source>
        <dbReference type="Pfam" id="PF08242"/>
    </source>
</evidence>
<dbReference type="Pfam" id="PF08242">
    <property type="entry name" value="Methyltransf_12"/>
    <property type="match status" value="1"/>
</dbReference>
<reference evidence="2 3" key="1">
    <citation type="submission" date="2024-08" db="EMBL/GenBank/DDBJ databases">
        <title>Mycobacterium servetensis sp. nov., a novel rapid-growing mycobacterial species recovered from a human patient in Zaragoza, Spain.</title>
        <authorList>
            <person name="Tristancho-Baro A.I."/>
            <person name="Buenestado-Serrano S."/>
            <person name="Garcia De Viedma D."/>
            <person name="Milagro-Beamonte A."/>
            <person name="Burillo N."/>
            <person name="Sanz S."/>
            <person name="Lopez-Calleja A.I."/>
            <person name="Penas-Utrilla D."/>
            <person name="Guardingo M."/>
            <person name="Garcia M.J."/>
            <person name="Vinuelas-Bayon J."/>
        </authorList>
    </citation>
    <scope>NUCLEOTIDE SEQUENCE [LARGE SCALE GENOMIC DNA]</scope>
    <source>
        <strain evidence="3">HUMS_12744610</strain>
    </source>
</reference>
<accession>A0ABV4CA70</accession>
<dbReference type="EMBL" id="JBGEDP010000001">
    <property type="protein sequence ID" value="MEY8017668.1"/>
    <property type="molecule type" value="Genomic_DNA"/>
</dbReference>
<feature type="domain" description="Methyltransferase type 12" evidence="1">
    <location>
        <begin position="61"/>
        <end position="154"/>
    </location>
</feature>
<dbReference type="CDD" id="cd02440">
    <property type="entry name" value="AdoMet_MTases"/>
    <property type="match status" value="1"/>
</dbReference>
<dbReference type="Proteomes" id="UP001564760">
    <property type="component" value="Unassembled WGS sequence"/>
</dbReference>
<dbReference type="Gene3D" id="3.40.50.150">
    <property type="entry name" value="Vaccinia Virus protein VP39"/>
    <property type="match status" value="1"/>
</dbReference>
<organism evidence="2 3">
    <name type="scientific">Mycobacterium servetii</name>
    <dbReference type="NCBI Taxonomy" id="3237418"/>
    <lineage>
        <taxon>Bacteria</taxon>
        <taxon>Bacillati</taxon>
        <taxon>Actinomycetota</taxon>
        <taxon>Actinomycetes</taxon>
        <taxon>Mycobacteriales</taxon>
        <taxon>Mycobacteriaceae</taxon>
        <taxon>Mycobacterium</taxon>
    </lineage>
</organism>
<dbReference type="InterPro" id="IPR013217">
    <property type="entry name" value="Methyltransf_12"/>
</dbReference>
<keyword evidence="2" id="KW-0808">Transferase</keyword>
<gene>
    <name evidence="2" type="ORF">AB8998_23175</name>
</gene>
<keyword evidence="2" id="KW-0489">Methyltransferase</keyword>
<keyword evidence="3" id="KW-1185">Reference proteome</keyword>
<proteinExistence type="predicted"/>
<dbReference type="RefSeq" id="WP_369739967.1">
    <property type="nucleotide sequence ID" value="NZ_JBGEDP010000001.1"/>
</dbReference>
<dbReference type="GO" id="GO:0102208">
    <property type="term" value="F:2-polyprenyl-6-hydroxyphenol methylase activity"/>
    <property type="evidence" value="ECO:0007669"/>
    <property type="project" value="UniProtKB-EC"/>
</dbReference>
<evidence type="ECO:0000313" key="3">
    <source>
        <dbReference type="Proteomes" id="UP001564760"/>
    </source>
</evidence>
<dbReference type="GO" id="GO:0032259">
    <property type="term" value="P:methylation"/>
    <property type="evidence" value="ECO:0007669"/>
    <property type="project" value="UniProtKB-KW"/>
</dbReference>
<evidence type="ECO:0000313" key="2">
    <source>
        <dbReference type="EMBL" id="MEY8017668.1"/>
    </source>
</evidence>
<dbReference type="SUPFAM" id="SSF53335">
    <property type="entry name" value="S-adenosyl-L-methionine-dependent methyltransferases"/>
    <property type="match status" value="1"/>
</dbReference>
<dbReference type="EC" id="2.1.1.222" evidence="2"/>
<name>A0ABV4CA70_9MYCO</name>